<evidence type="ECO:0000259" key="11">
    <source>
        <dbReference type="Pfam" id="PF02518"/>
    </source>
</evidence>
<keyword evidence="10" id="KW-0472">Membrane</keyword>
<evidence type="ECO:0000313" key="13">
    <source>
        <dbReference type="EMBL" id="MBB5335008.1"/>
    </source>
</evidence>
<evidence type="ECO:0000256" key="6">
    <source>
        <dbReference type="ARBA" id="ARBA00022777"/>
    </source>
</evidence>
<evidence type="ECO:0000256" key="1">
    <source>
        <dbReference type="ARBA" id="ARBA00000085"/>
    </source>
</evidence>
<dbReference type="EMBL" id="JACHFH010000001">
    <property type="protein sequence ID" value="MBB5335008.1"/>
    <property type="molecule type" value="Genomic_DNA"/>
</dbReference>
<organism evidence="13 14">
    <name type="scientific">Pectinatus brassicae</name>
    <dbReference type="NCBI Taxonomy" id="862415"/>
    <lineage>
        <taxon>Bacteria</taxon>
        <taxon>Bacillati</taxon>
        <taxon>Bacillota</taxon>
        <taxon>Negativicutes</taxon>
        <taxon>Selenomonadales</taxon>
        <taxon>Selenomonadaceae</taxon>
        <taxon>Pectinatus</taxon>
    </lineage>
</organism>
<evidence type="ECO:0000256" key="9">
    <source>
        <dbReference type="SAM" id="Coils"/>
    </source>
</evidence>
<keyword evidence="4" id="KW-0808">Transferase</keyword>
<evidence type="ECO:0000256" key="4">
    <source>
        <dbReference type="ARBA" id="ARBA00022679"/>
    </source>
</evidence>
<keyword evidence="9" id="KW-0175">Coiled coil</keyword>
<evidence type="ECO:0000256" key="3">
    <source>
        <dbReference type="ARBA" id="ARBA00022553"/>
    </source>
</evidence>
<dbReference type="InterPro" id="IPR050482">
    <property type="entry name" value="Sensor_HK_TwoCompSys"/>
</dbReference>
<proteinExistence type="predicted"/>
<feature type="domain" description="Histidine kinase/HSP90-like ATPase" evidence="11">
    <location>
        <begin position="358"/>
        <end position="442"/>
    </location>
</feature>
<feature type="transmembrane region" description="Helical" evidence="10">
    <location>
        <begin position="24"/>
        <end position="46"/>
    </location>
</feature>
<evidence type="ECO:0000256" key="8">
    <source>
        <dbReference type="ARBA" id="ARBA00023012"/>
    </source>
</evidence>
<dbReference type="GO" id="GO:0046983">
    <property type="term" value="F:protein dimerization activity"/>
    <property type="evidence" value="ECO:0007669"/>
    <property type="project" value="InterPro"/>
</dbReference>
<keyword evidence="5" id="KW-0547">Nucleotide-binding</keyword>
<dbReference type="SUPFAM" id="SSF55874">
    <property type="entry name" value="ATPase domain of HSP90 chaperone/DNA topoisomerase II/histidine kinase"/>
    <property type="match status" value="1"/>
</dbReference>
<feature type="transmembrane region" description="Helical" evidence="10">
    <location>
        <begin position="145"/>
        <end position="165"/>
    </location>
</feature>
<dbReference type="Pfam" id="PF07730">
    <property type="entry name" value="HisKA_3"/>
    <property type="match status" value="1"/>
</dbReference>
<accession>A0A840UJZ0</accession>
<evidence type="ECO:0000256" key="7">
    <source>
        <dbReference type="ARBA" id="ARBA00022840"/>
    </source>
</evidence>
<dbReference type="EC" id="2.7.13.3" evidence="2"/>
<keyword evidence="10" id="KW-1133">Transmembrane helix</keyword>
<dbReference type="GO" id="GO:0016020">
    <property type="term" value="C:membrane"/>
    <property type="evidence" value="ECO:0007669"/>
    <property type="project" value="InterPro"/>
</dbReference>
<feature type="transmembrane region" description="Helical" evidence="10">
    <location>
        <begin position="191"/>
        <end position="212"/>
    </location>
</feature>
<dbReference type="Gene3D" id="3.30.565.10">
    <property type="entry name" value="Histidine kinase-like ATPase, C-terminal domain"/>
    <property type="match status" value="1"/>
</dbReference>
<dbReference type="InterPro" id="IPR003594">
    <property type="entry name" value="HATPase_dom"/>
</dbReference>
<dbReference type="PANTHER" id="PTHR24421">
    <property type="entry name" value="NITRATE/NITRITE SENSOR PROTEIN NARX-RELATED"/>
    <property type="match status" value="1"/>
</dbReference>
<dbReference type="Pfam" id="PF02518">
    <property type="entry name" value="HATPase_c"/>
    <property type="match status" value="1"/>
</dbReference>
<comment type="catalytic activity">
    <reaction evidence="1">
        <text>ATP + protein L-histidine = ADP + protein N-phospho-L-histidine.</text>
        <dbReference type="EC" id="2.7.13.3"/>
    </reaction>
</comment>
<evidence type="ECO:0000256" key="2">
    <source>
        <dbReference type="ARBA" id="ARBA00012438"/>
    </source>
</evidence>
<comment type="caution">
    <text evidence="13">The sequence shown here is derived from an EMBL/GenBank/DDBJ whole genome shotgun (WGS) entry which is preliminary data.</text>
</comment>
<keyword evidence="6 13" id="KW-0418">Kinase</keyword>
<sequence length="455" mass="51469">MIILAVITLMDGIKMKGKIQSLSIIQWLLYGFNAVVVMLLAAFISITQMKINQSMVARKFLDSVATVPWAIDKMLLYAFISFVLLIFFSILYRRMAGCGSNNKYIILLLEICACIMVMRSINMAYNGMVLIVVADLVSGYKGKNQRIILTVAMLGLYLIASYNLVDFQLKIVALEAYFAYYNQMAQGILKAVCNIFTSFNMIIFVLYIIVLVQDQHQEKERVKMLNEKLNEANRQLRFYAIEVESMAETRERNRLAREIHDTLGHALTGIVAGIDACLATIDAAPEFTKKQLKIIGDVGRHGITDVRRSVKKLRPDALEKFSLQGALQQMIEEFAGTTGMKIKLLCDKWPEKLRKDQEEVIYRLIQESITNANRHGQASNIVIIIEPTADWLKIIIKDDGKGCTKITEGFGLRHMQERLELLKGTFHYEGGNGFTIIASIPVNWGGVYNDKNHDS</sequence>
<dbReference type="GO" id="GO:0005524">
    <property type="term" value="F:ATP binding"/>
    <property type="evidence" value="ECO:0007669"/>
    <property type="project" value="UniProtKB-KW"/>
</dbReference>
<dbReference type="Proteomes" id="UP000559117">
    <property type="component" value="Unassembled WGS sequence"/>
</dbReference>
<reference evidence="13 14" key="1">
    <citation type="submission" date="2020-08" db="EMBL/GenBank/DDBJ databases">
        <title>Genomic Encyclopedia of Type Strains, Phase IV (KMG-IV): sequencing the most valuable type-strain genomes for metagenomic binning, comparative biology and taxonomic classification.</title>
        <authorList>
            <person name="Goeker M."/>
        </authorList>
    </citation>
    <scope>NUCLEOTIDE SEQUENCE [LARGE SCALE GENOMIC DNA]</scope>
    <source>
        <strain evidence="13 14">DSM 24661</strain>
    </source>
</reference>
<protein>
    <recommendedName>
        <fullName evidence="2">histidine kinase</fullName>
        <ecNumber evidence="2">2.7.13.3</ecNumber>
    </recommendedName>
</protein>
<feature type="domain" description="Signal transduction histidine kinase subgroup 3 dimerisation and phosphoacceptor" evidence="12">
    <location>
        <begin position="251"/>
        <end position="318"/>
    </location>
</feature>
<keyword evidence="3" id="KW-0597">Phosphoprotein</keyword>
<keyword evidence="14" id="KW-1185">Reference proteome</keyword>
<keyword evidence="10" id="KW-0812">Transmembrane</keyword>
<dbReference type="InterPro" id="IPR011712">
    <property type="entry name" value="Sig_transdc_His_kin_sub3_dim/P"/>
</dbReference>
<dbReference type="InterPro" id="IPR036890">
    <property type="entry name" value="HATPase_C_sf"/>
</dbReference>
<evidence type="ECO:0000313" key="14">
    <source>
        <dbReference type="Proteomes" id="UP000559117"/>
    </source>
</evidence>
<feature type="transmembrane region" description="Helical" evidence="10">
    <location>
        <begin position="74"/>
        <end position="92"/>
    </location>
</feature>
<dbReference type="CDD" id="cd16917">
    <property type="entry name" value="HATPase_UhpB-NarQ-NarX-like"/>
    <property type="match status" value="1"/>
</dbReference>
<name>A0A840UJZ0_9FIRM</name>
<evidence type="ECO:0000256" key="5">
    <source>
        <dbReference type="ARBA" id="ARBA00022741"/>
    </source>
</evidence>
<gene>
    <name evidence="13" type="ORF">HNR32_000108</name>
</gene>
<dbReference type="Gene3D" id="1.20.5.1930">
    <property type="match status" value="1"/>
</dbReference>
<dbReference type="AlphaFoldDB" id="A0A840UJZ0"/>
<feature type="coiled-coil region" evidence="9">
    <location>
        <begin position="212"/>
        <end position="249"/>
    </location>
</feature>
<feature type="transmembrane region" description="Helical" evidence="10">
    <location>
        <begin position="104"/>
        <end position="125"/>
    </location>
</feature>
<keyword evidence="8" id="KW-0902">Two-component regulatory system</keyword>
<keyword evidence="7" id="KW-0067">ATP-binding</keyword>
<dbReference type="PANTHER" id="PTHR24421:SF10">
    <property type="entry name" value="NITRATE_NITRITE SENSOR PROTEIN NARQ"/>
    <property type="match status" value="1"/>
</dbReference>
<evidence type="ECO:0000259" key="12">
    <source>
        <dbReference type="Pfam" id="PF07730"/>
    </source>
</evidence>
<dbReference type="GO" id="GO:0000155">
    <property type="term" value="F:phosphorelay sensor kinase activity"/>
    <property type="evidence" value="ECO:0007669"/>
    <property type="project" value="InterPro"/>
</dbReference>
<evidence type="ECO:0000256" key="10">
    <source>
        <dbReference type="SAM" id="Phobius"/>
    </source>
</evidence>